<dbReference type="AlphaFoldDB" id="A0A640S1X3"/>
<name>A0A640S1X3_9ACTN</name>
<dbReference type="Proteomes" id="UP000435837">
    <property type="component" value="Unassembled WGS sequence"/>
</dbReference>
<evidence type="ECO:0000313" key="1">
    <source>
        <dbReference type="EMBL" id="GFE05169.1"/>
    </source>
</evidence>
<dbReference type="RefSeq" id="WP_371872316.1">
    <property type="nucleotide sequence ID" value="NZ_BAAATH010000026.1"/>
</dbReference>
<accession>A0A640S1X3</accession>
<evidence type="ECO:0000313" key="2">
    <source>
        <dbReference type="Proteomes" id="UP000435837"/>
    </source>
</evidence>
<reference evidence="1 2" key="1">
    <citation type="submission" date="2019-12" db="EMBL/GenBank/DDBJ databases">
        <title>Whole genome shotgun sequence of Streptomyces caniferus NBRC 15389.</title>
        <authorList>
            <person name="Ichikawa N."/>
            <person name="Kimura A."/>
            <person name="Kitahashi Y."/>
            <person name="Komaki H."/>
            <person name="Tamura T."/>
        </authorList>
    </citation>
    <scope>NUCLEOTIDE SEQUENCE [LARGE SCALE GENOMIC DNA]</scope>
    <source>
        <strain evidence="1 2">NBRC 15389</strain>
    </source>
</reference>
<sequence>MSPMNTPPTPRLLPWTGQDGKPCYLLTNRDDSPLSARADQVEALQLRMGAGLLEHARVLIDDPAVDSRQLRFLSAQLTAALRDVLRVTQSRGARPGGDEDPLDLGF</sequence>
<dbReference type="EMBL" id="BLIN01000002">
    <property type="protein sequence ID" value="GFE05169.1"/>
    <property type="molecule type" value="Genomic_DNA"/>
</dbReference>
<comment type="caution">
    <text evidence="1">The sequence shown here is derived from an EMBL/GenBank/DDBJ whole genome shotgun (WGS) entry which is preliminary data.</text>
</comment>
<organism evidence="1 2">
    <name type="scientific">Streptomyces caniferus</name>
    <dbReference type="NCBI Taxonomy" id="285557"/>
    <lineage>
        <taxon>Bacteria</taxon>
        <taxon>Bacillati</taxon>
        <taxon>Actinomycetota</taxon>
        <taxon>Actinomycetes</taxon>
        <taxon>Kitasatosporales</taxon>
        <taxon>Streptomycetaceae</taxon>
        <taxon>Streptomyces</taxon>
    </lineage>
</organism>
<proteinExistence type="predicted"/>
<protein>
    <submittedName>
        <fullName evidence="1">Uncharacterized protein</fullName>
    </submittedName>
</protein>
<gene>
    <name evidence="1" type="ORF">Scani_14370</name>
</gene>